<feature type="region of interest" description="Disordered" evidence="6">
    <location>
        <begin position="312"/>
        <end position="347"/>
    </location>
</feature>
<evidence type="ECO:0000256" key="1">
    <source>
        <dbReference type="ARBA" id="ARBA00004141"/>
    </source>
</evidence>
<feature type="transmembrane region" description="Helical" evidence="7">
    <location>
        <begin position="43"/>
        <end position="63"/>
    </location>
</feature>
<name>A0A6A6VNC7_9PLEO</name>
<reference evidence="9" key="1">
    <citation type="journal article" date="2020" name="Stud. Mycol.">
        <title>101 Dothideomycetes genomes: a test case for predicting lifestyles and emergence of pathogens.</title>
        <authorList>
            <person name="Haridas S."/>
            <person name="Albert R."/>
            <person name="Binder M."/>
            <person name="Bloem J."/>
            <person name="Labutti K."/>
            <person name="Salamov A."/>
            <person name="Andreopoulos B."/>
            <person name="Baker S."/>
            <person name="Barry K."/>
            <person name="Bills G."/>
            <person name="Bluhm B."/>
            <person name="Cannon C."/>
            <person name="Castanera R."/>
            <person name="Culley D."/>
            <person name="Daum C."/>
            <person name="Ezra D."/>
            <person name="Gonzalez J."/>
            <person name="Henrissat B."/>
            <person name="Kuo A."/>
            <person name="Liang C."/>
            <person name="Lipzen A."/>
            <person name="Lutzoni F."/>
            <person name="Magnuson J."/>
            <person name="Mondo S."/>
            <person name="Nolan M."/>
            <person name="Ohm R."/>
            <person name="Pangilinan J."/>
            <person name="Park H.-J."/>
            <person name="Ramirez L."/>
            <person name="Alfaro M."/>
            <person name="Sun H."/>
            <person name="Tritt A."/>
            <person name="Yoshinaga Y."/>
            <person name="Zwiers L.-H."/>
            <person name="Turgeon B."/>
            <person name="Goodwin S."/>
            <person name="Spatafora J."/>
            <person name="Crous P."/>
            <person name="Grigoriev I."/>
        </authorList>
    </citation>
    <scope>NUCLEOTIDE SEQUENCE</scope>
    <source>
        <strain evidence="9">CBS 119925</strain>
    </source>
</reference>
<dbReference type="AlphaFoldDB" id="A0A6A6VNC7"/>
<evidence type="ECO:0000256" key="6">
    <source>
        <dbReference type="SAM" id="MobiDB-lite"/>
    </source>
</evidence>
<dbReference type="OrthoDB" id="4682787at2759"/>
<keyword evidence="10" id="KW-1185">Reference proteome</keyword>
<comment type="similarity">
    <text evidence="5">Belongs to the SAT4 family.</text>
</comment>
<evidence type="ECO:0000256" key="5">
    <source>
        <dbReference type="ARBA" id="ARBA00038359"/>
    </source>
</evidence>
<keyword evidence="4 7" id="KW-0472">Membrane</keyword>
<feature type="compositionally biased region" description="Basic and acidic residues" evidence="6">
    <location>
        <begin position="313"/>
        <end position="345"/>
    </location>
</feature>
<protein>
    <recommendedName>
        <fullName evidence="8">Rhodopsin domain-containing protein</fullName>
    </recommendedName>
</protein>
<feature type="transmembrane region" description="Helical" evidence="7">
    <location>
        <begin position="250"/>
        <end position="268"/>
    </location>
</feature>
<dbReference type="PANTHER" id="PTHR33048">
    <property type="entry name" value="PTH11-LIKE INTEGRAL MEMBRANE PROTEIN (AFU_ORTHOLOGUE AFUA_5G11245)"/>
    <property type="match status" value="1"/>
</dbReference>
<keyword evidence="2 7" id="KW-0812">Transmembrane</keyword>
<feature type="transmembrane region" description="Helical" evidence="7">
    <location>
        <begin position="124"/>
        <end position="147"/>
    </location>
</feature>
<accession>A0A6A6VNC7</accession>
<feature type="domain" description="Rhodopsin" evidence="8">
    <location>
        <begin position="32"/>
        <end position="273"/>
    </location>
</feature>
<feature type="transmembrane region" description="Helical" evidence="7">
    <location>
        <begin position="177"/>
        <end position="197"/>
    </location>
</feature>
<keyword evidence="3 7" id="KW-1133">Transmembrane helix</keyword>
<proteinExistence type="inferred from homology"/>
<evidence type="ECO:0000256" key="4">
    <source>
        <dbReference type="ARBA" id="ARBA00023136"/>
    </source>
</evidence>
<dbReference type="InterPro" id="IPR049326">
    <property type="entry name" value="Rhodopsin_dom_fungi"/>
</dbReference>
<dbReference type="EMBL" id="MU006561">
    <property type="protein sequence ID" value="KAF2752118.1"/>
    <property type="molecule type" value="Genomic_DNA"/>
</dbReference>
<evidence type="ECO:0000259" key="8">
    <source>
        <dbReference type="Pfam" id="PF20684"/>
    </source>
</evidence>
<comment type="subcellular location">
    <subcellularLocation>
        <location evidence="1">Membrane</location>
        <topology evidence="1">Multi-pass membrane protein</topology>
    </subcellularLocation>
</comment>
<gene>
    <name evidence="9" type="ORF">M011DRAFT_393212</name>
</gene>
<sequence>MPPPGPLPDRGLEILLSTVTIAILATLVLIWRVVYGIMTKRKLLLCDYLLIVAAILNFTTMVIRFKTVDYALGRHIYDPSIKMPEDIINYSYSIYLNTVINLMAVAILKYSICAYLLALKFSWIYNVVVWLSILMVTVFVLLLPFLANVSCTPFESNWNRAIPKESCWYKGPMGLTYMQGVSNCLTDAVYVIAPIIYLRSIQLPRRTQWGLRIVFLLGIVATICSIFKTIELQALLKTQDPTWDGVDLTIWAATELNVGILVASLPPLRKQFDRLFQIIIPSTGRTRSKTPGGNSHPLYNFSGKFNTNVSAKNDTRVSRKSVTAHDHDDTSSERQILDDEERRMGDGMIVKTVGVQVTSSERTPSERFGP</sequence>
<evidence type="ECO:0000313" key="9">
    <source>
        <dbReference type="EMBL" id="KAF2752118.1"/>
    </source>
</evidence>
<dbReference type="GO" id="GO:0016020">
    <property type="term" value="C:membrane"/>
    <property type="evidence" value="ECO:0007669"/>
    <property type="project" value="UniProtKB-SubCell"/>
</dbReference>
<dbReference type="InterPro" id="IPR052337">
    <property type="entry name" value="SAT4-like"/>
</dbReference>
<feature type="transmembrane region" description="Helical" evidence="7">
    <location>
        <begin position="12"/>
        <end position="31"/>
    </location>
</feature>
<feature type="transmembrane region" description="Helical" evidence="7">
    <location>
        <begin position="94"/>
        <end position="117"/>
    </location>
</feature>
<evidence type="ECO:0000256" key="2">
    <source>
        <dbReference type="ARBA" id="ARBA00022692"/>
    </source>
</evidence>
<evidence type="ECO:0000313" key="10">
    <source>
        <dbReference type="Proteomes" id="UP000799440"/>
    </source>
</evidence>
<organism evidence="9 10">
    <name type="scientific">Sporormia fimetaria CBS 119925</name>
    <dbReference type="NCBI Taxonomy" id="1340428"/>
    <lineage>
        <taxon>Eukaryota</taxon>
        <taxon>Fungi</taxon>
        <taxon>Dikarya</taxon>
        <taxon>Ascomycota</taxon>
        <taxon>Pezizomycotina</taxon>
        <taxon>Dothideomycetes</taxon>
        <taxon>Pleosporomycetidae</taxon>
        <taxon>Pleosporales</taxon>
        <taxon>Sporormiaceae</taxon>
        <taxon>Sporormia</taxon>
    </lineage>
</organism>
<dbReference type="PANTHER" id="PTHR33048:SF163">
    <property type="entry name" value="INTEGRAL MEMBRANE PROTEIN (AFU_ORTHOLOGUE AFUA_8G05510)"/>
    <property type="match status" value="1"/>
</dbReference>
<dbReference type="Pfam" id="PF20684">
    <property type="entry name" value="Fung_rhodopsin"/>
    <property type="match status" value="1"/>
</dbReference>
<evidence type="ECO:0000256" key="7">
    <source>
        <dbReference type="SAM" id="Phobius"/>
    </source>
</evidence>
<feature type="transmembrane region" description="Helical" evidence="7">
    <location>
        <begin position="209"/>
        <end position="230"/>
    </location>
</feature>
<dbReference type="Proteomes" id="UP000799440">
    <property type="component" value="Unassembled WGS sequence"/>
</dbReference>
<evidence type="ECO:0000256" key="3">
    <source>
        <dbReference type="ARBA" id="ARBA00022989"/>
    </source>
</evidence>